<dbReference type="PANTHER" id="PTHR23077">
    <property type="entry name" value="AAA-FAMILY ATPASE"/>
    <property type="match status" value="1"/>
</dbReference>
<feature type="domain" description="ATPase AAA-type core" evidence="4">
    <location>
        <begin position="90"/>
        <end position="194"/>
    </location>
</feature>
<dbReference type="InterPro" id="IPR050168">
    <property type="entry name" value="AAA_ATPase_domain"/>
</dbReference>
<dbReference type="EMBL" id="JAVRJZ010000007">
    <property type="protein sequence ID" value="KAK2720001.1"/>
    <property type="molecule type" value="Genomic_DNA"/>
</dbReference>
<evidence type="ECO:0000259" key="4">
    <source>
        <dbReference type="Pfam" id="PF00004"/>
    </source>
</evidence>
<dbReference type="Gene3D" id="1.10.8.60">
    <property type="match status" value="1"/>
</dbReference>
<dbReference type="InterPro" id="IPR003960">
    <property type="entry name" value="ATPase_AAA_CS"/>
</dbReference>
<evidence type="ECO:0000256" key="3">
    <source>
        <dbReference type="RuleBase" id="RU003651"/>
    </source>
</evidence>
<dbReference type="Pfam" id="PF17862">
    <property type="entry name" value="AAA_lid_3"/>
    <property type="match status" value="1"/>
</dbReference>
<comment type="similarity">
    <text evidence="3">Belongs to the AAA ATPase family.</text>
</comment>
<proteinExistence type="inferred from homology"/>
<dbReference type="AlphaFoldDB" id="A0AA88I814"/>
<dbReference type="GO" id="GO:0005524">
    <property type="term" value="F:ATP binding"/>
    <property type="evidence" value="ECO:0007669"/>
    <property type="project" value="UniProtKB-KW"/>
</dbReference>
<dbReference type="SUPFAM" id="SSF52540">
    <property type="entry name" value="P-loop containing nucleoside triphosphate hydrolases"/>
    <property type="match status" value="2"/>
</dbReference>
<name>A0AA88I814_ARTSF</name>
<dbReference type="Pfam" id="PF00004">
    <property type="entry name" value="AAA"/>
    <property type="match status" value="2"/>
</dbReference>
<gene>
    <name evidence="6" type="ORF">QYM36_004043</name>
</gene>
<keyword evidence="7" id="KW-1185">Reference proteome</keyword>
<reference evidence="6" key="1">
    <citation type="submission" date="2023-07" db="EMBL/GenBank/DDBJ databases">
        <title>Chromosome-level genome assembly of Artemia franciscana.</title>
        <authorList>
            <person name="Jo E."/>
        </authorList>
    </citation>
    <scope>NUCLEOTIDE SEQUENCE</scope>
    <source>
        <tissue evidence="6">Whole body</tissue>
    </source>
</reference>
<evidence type="ECO:0000256" key="1">
    <source>
        <dbReference type="ARBA" id="ARBA00022741"/>
    </source>
</evidence>
<comment type="caution">
    <text evidence="6">The sequence shown here is derived from an EMBL/GenBank/DDBJ whole genome shotgun (WGS) entry which is preliminary data.</text>
</comment>
<dbReference type="Proteomes" id="UP001187531">
    <property type="component" value="Unassembled WGS sequence"/>
</dbReference>
<dbReference type="GO" id="GO:0005737">
    <property type="term" value="C:cytoplasm"/>
    <property type="evidence" value="ECO:0007669"/>
    <property type="project" value="TreeGrafter"/>
</dbReference>
<evidence type="ECO:0000259" key="5">
    <source>
        <dbReference type="Pfam" id="PF17862"/>
    </source>
</evidence>
<sequence length="291" mass="32195">SSDLFSKYVGDSEKALRDVFRRARQVAPAIIFFDEIDALATNRSGKGSQGGTTVNDRVLAQLLTEMDGVTALNDVQIIAATNRPDMIDKSSDLFSKYVGDSEKALRDVFRRARQVAPAIIFFDEIDALATNRSGKGSQGGTTVNDRVLAQLLTEMDGVTALNGVQIIAATNRPDMIDKALMRPGRLDRVVYVPLPDVETREAIFNLMLRKMSVSENVSIGWLVSQTNDYSGAEVCAVCQEAGLICLQEDINATIIEVRHFEKALSVVRPRTTKESINFYENFFVERGFLKM</sequence>
<evidence type="ECO:0000313" key="6">
    <source>
        <dbReference type="EMBL" id="KAK2720001.1"/>
    </source>
</evidence>
<organism evidence="6 7">
    <name type="scientific">Artemia franciscana</name>
    <name type="common">Brine shrimp</name>
    <name type="synonym">Artemia sanfranciscana</name>
    <dbReference type="NCBI Taxonomy" id="6661"/>
    <lineage>
        <taxon>Eukaryota</taxon>
        <taxon>Metazoa</taxon>
        <taxon>Ecdysozoa</taxon>
        <taxon>Arthropoda</taxon>
        <taxon>Crustacea</taxon>
        <taxon>Branchiopoda</taxon>
        <taxon>Anostraca</taxon>
        <taxon>Artemiidae</taxon>
        <taxon>Artemia</taxon>
    </lineage>
</organism>
<feature type="domain" description="AAA ATPase AAA+ lid" evidence="5">
    <location>
        <begin position="216"/>
        <end position="262"/>
    </location>
</feature>
<feature type="non-terminal residue" evidence="6">
    <location>
        <position position="1"/>
    </location>
</feature>
<evidence type="ECO:0000256" key="2">
    <source>
        <dbReference type="ARBA" id="ARBA00022840"/>
    </source>
</evidence>
<dbReference type="GO" id="GO:0016887">
    <property type="term" value="F:ATP hydrolysis activity"/>
    <property type="evidence" value="ECO:0007669"/>
    <property type="project" value="InterPro"/>
</dbReference>
<dbReference type="Gene3D" id="3.40.50.300">
    <property type="entry name" value="P-loop containing nucleotide triphosphate hydrolases"/>
    <property type="match status" value="2"/>
</dbReference>
<keyword evidence="1 3" id="KW-0547">Nucleotide-binding</keyword>
<feature type="domain" description="ATPase AAA-type core" evidence="4">
    <location>
        <begin position="2"/>
        <end position="89"/>
    </location>
</feature>
<dbReference type="InterPro" id="IPR041569">
    <property type="entry name" value="AAA_lid_3"/>
</dbReference>
<dbReference type="PANTHER" id="PTHR23077:SF27">
    <property type="entry name" value="ATPASE FAMILY GENE 2 PROTEIN HOMOLOG A"/>
    <property type="match status" value="1"/>
</dbReference>
<evidence type="ECO:0000313" key="7">
    <source>
        <dbReference type="Proteomes" id="UP001187531"/>
    </source>
</evidence>
<dbReference type="PROSITE" id="PS00674">
    <property type="entry name" value="AAA"/>
    <property type="match status" value="1"/>
</dbReference>
<dbReference type="InterPro" id="IPR003959">
    <property type="entry name" value="ATPase_AAA_core"/>
</dbReference>
<accession>A0AA88I814</accession>
<keyword evidence="2 3" id="KW-0067">ATP-binding</keyword>
<dbReference type="InterPro" id="IPR027417">
    <property type="entry name" value="P-loop_NTPase"/>
</dbReference>
<protein>
    <submittedName>
        <fullName evidence="6">Uncharacterized protein</fullName>
    </submittedName>
</protein>